<sequence length="171" mass="19378">MIPPNCQLYLAVTFGNHEIVKVVSDTTVNDSRGLFSTQEEVNTRMTPHALYCDTNLREMEKSGRIIIRISDTDVIVFCVHYFKQMTHISELWVQMGNISSVKDWRRFLPIHQLCAYLSPTICKLLLVVHALTGCNITSSMFGVGDKSTMITVVCRALKVLTKMKSLYVQTS</sequence>
<evidence type="ECO:0000313" key="2">
    <source>
        <dbReference type="Proteomes" id="UP000507470"/>
    </source>
</evidence>
<accession>A0A6J8ADV1</accession>
<gene>
    <name evidence="1" type="ORF">MCOR_6347</name>
</gene>
<keyword evidence="2" id="KW-1185">Reference proteome</keyword>
<protein>
    <submittedName>
        <fullName evidence="1">Uncharacterized protein</fullName>
    </submittedName>
</protein>
<organism evidence="1 2">
    <name type="scientific">Mytilus coruscus</name>
    <name type="common">Sea mussel</name>
    <dbReference type="NCBI Taxonomy" id="42192"/>
    <lineage>
        <taxon>Eukaryota</taxon>
        <taxon>Metazoa</taxon>
        <taxon>Spiralia</taxon>
        <taxon>Lophotrochozoa</taxon>
        <taxon>Mollusca</taxon>
        <taxon>Bivalvia</taxon>
        <taxon>Autobranchia</taxon>
        <taxon>Pteriomorphia</taxon>
        <taxon>Mytilida</taxon>
        <taxon>Mytiloidea</taxon>
        <taxon>Mytilidae</taxon>
        <taxon>Mytilinae</taxon>
        <taxon>Mytilus</taxon>
    </lineage>
</organism>
<dbReference type="OrthoDB" id="7387685at2759"/>
<dbReference type="EMBL" id="CACVKT020001187">
    <property type="protein sequence ID" value="CAC5365813.1"/>
    <property type="molecule type" value="Genomic_DNA"/>
</dbReference>
<evidence type="ECO:0000313" key="1">
    <source>
        <dbReference type="EMBL" id="CAC5365813.1"/>
    </source>
</evidence>
<proteinExistence type="predicted"/>
<reference evidence="1 2" key="1">
    <citation type="submission" date="2020-06" db="EMBL/GenBank/DDBJ databases">
        <authorList>
            <person name="Li R."/>
            <person name="Bekaert M."/>
        </authorList>
    </citation>
    <scope>NUCLEOTIDE SEQUENCE [LARGE SCALE GENOMIC DNA]</scope>
    <source>
        <strain evidence="2">wild</strain>
    </source>
</reference>
<name>A0A6J8ADV1_MYTCO</name>
<dbReference type="Proteomes" id="UP000507470">
    <property type="component" value="Unassembled WGS sequence"/>
</dbReference>
<dbReference type="AlphaFoldDB" id="A0A6J8ADV1"/>